<organism evidence="3">
    <name type="scientific">Eremomyces bilateralis CBS 781.70</name>
    <dbReference type="NCBI Taxonomy" id="1392243"/>
    <lineage>
        <taxon>Eukaryota</taxon>
        <taxon>Fungi</taxon>
        <taxon>Dikarya</taxon>
        <taxon>Ascomycota</taxon>
        <taxon>Pezizomycotina</taxon>
        <taxon>Dothideomycetes</taxon>
        <taxon>Dothideomycetes incertae sedis</taxon>
        <taxon>Eremomycetales</taxon>
        <taxon>Eremomycetaceae</taxon>
        <taxon>Eremomyces</taxon>
    </lineage>
</organism>
<dbReference type="PROSITE" id="PS50097">
    <property type="entry name" value="BTB"/>
    <property type="match status" value="1"/>
</dbReference>
<keyword evidence="4" id="KW-1185">Reference proteome</keyword>
<gene>
    <name evidence="3 5" type="ORF">P152DRAFT_470425</name>
</gene>
<dbReference type="RefSeq" id="XP_033538029.1">
    <property type="nucleotide sequence ID" value="XM_033680975.1"/>
</dbReference>
<feature type="domain" description="BTB" evidence="2">
    <location>
        <begin position="31"/>
        <end position="80"/>
    </location>
</feature>
<dbReference type="OrthoDB" id="1022638at2759"/>
<dbReference type="Pfam" id="PF00651">
    <property type="entry name" value="BTB"/>
    <property type="match status" value="1"/>
</dbReference>
<dbReference type="InterPro" id="IPR011333">
    <property type="entry name" value="SKP1/BTB/POZ_sf"/>
</dbReference>
<evidence type="ECO:0000313" key="3">
    <source>
        <dbReference type="EMBL" id="KAF1816398.1"/>
    </source>
</evidence>
<feature type="compositionally biased region" description="Polar residues" evidence="1">
    <location>
        <begin position="141"/>
        <end position="154"/>
    </location>
</feature>
<protein>
    <recommendedName>
        <fullName evidence="2">BTB domain-containing protein</fullName>
    </recommendedName>
</protein>
<dbReference type="AlphaFoldDB" id="A0A6G1GEB5"/>
<reference evidence="5" key="3">
    <citation type="submission" date="2025-04" db="UniProtKB">
        <authorList>
            <consortium name="RefSeq"/>
        </authorList>
    </citation>
    <scope>IDENTIFICATION</scope>
    <source>
        <strain evidence="5">CBS 781.70</strain>
    </source>
</reference>
<sequence>MSSSGPEEAHRLPFTVFAKSPASRFASDLLSPYFAATFGGDFRETHEQSTTLAEIDGVVSVRSFEMLLQWLYVGRVSLGTLPAQDAISSLVEFLRLADHCSVTGMEGRVVDRIKTLLNSSNITIYSRRPNPTRGPNPTRNSSRPSTSVPPQSYRNPIHYDGCSPQQWLEDIFNMTTTSFVKKLKNFTTCPSNFSTP</sequence>
<dbReference type="GeneID" id="54421545"/>
<reference evidence="3 5" key="1">
    <citation type="submission" date="2020-01" db="EMBL/GenBank/DDBJ databases">
        <authorList>
            <consortium name="DOE Joint Genome Institute"/>
            <person name="Haridas S."/>
            <person name="Albert R."/>
            <person name="Binder M."/>
            <person name="Bloem J."/>
            <person name="Labutti K."/>
            <person name="Salamov A."/>
            <person name="Andreopoulos B."/>
            <person name="Baker S.E."/>
            <person name="Barry K."/>
            <person name="Bills G."/>
            <person name="Bluhm B.H."/>
            <person name="Cannon C."/>
            <person name="Castanera R."/>
            <person name="Culley D.E."/>
            <person name="Daum C."/>
            <person name="Ezra D."/>
            <person name="Gonzalez J.B."/>
            <person name="Henrissat B."/>
            <person name="Kuo A."/>
            <person name="Liang C."/>
            <person name="Lipzen A."/>
            <person name="Lutzoni F."/>
            <person name="Magnuson J."/>
            <person name="Mondo S."/>
            <person name="Nolan M."/>
            <person name="Ohm R."/>
            <person name="Pangilinan J."/>
            <person name="Park H.-J."/>
            <person name="Ramirez L."/>
            <person name="Alfaro M."/>
            <person name="Sun H."/>
            <person name="Tritt A."/>
            <person name="Yoshinaga Y."/>
            <person name="Zwiers L.-H."/>
            <person name="Turgeon B.G."/>
            <person name="Goodwin S.B."/>
            <person name="Spatafora J.W."/>
            <person name="Crous P.W."/>
            <person name="Grigoriev I.V."/>
        </authorList>
    </citation>
    <scope>NUCLEOTIDE SEQUENCE</scope>
    <source>
        <strain evidence="3 5">CBS 781.70</strain>
    </source>
</reference>
<dbReference type="Gene3D" id="3.30.710.10">
    <property type="entry name" value="Potassium Channel Kv1.1, Chain A"/>
    <property type="match status" value="1"/>
</dbReference>
<evidence type="ECO:0000259" key="2">
    <source>
        <dbReference type="PROSITE" id="PS50097"/>
    </source>
</evidence>
<accession>A0A6G1GEB5</accession>
<evidence type="ECO:0000313" key="5">
    <source>
        <dbReference type="RefSeq" id="XP_033538029.1"/>
    </source>
</evidence>
<proteinExistence type="predicted"/>
<evidence type="ECO:0000256" key="1">
    <source>
        <dbReference type="SAM" id="MobiDB-lite"/>
    </source>
</evidence>
<feature type="region of interest" description="Disordered" evidence="1">
    <location>
        <begin position="124"/>
        <end position="155"/>
    </location>
</feature>
<feature type="compositionally biased region" description="Low complexity" evidence="1">
    <location>
        <begin position="127"/>
        <end position="140"/>
    </location>
</feature>
<dbReference type="EMBL" id="ML975150">
    <property type="protein sequence ID" value="KAF1816398.1"/>
    <property type="molecule type" value="Genomic_DNA"/>
</dbReference>
<name>A0A6G1GEB5_9PEZI</name>
<dbReference type="InterPro" id="IPR000210">
    <property type="entry name" value="BTB/POZ_dom"/>
</dbReference>
<dbReference type="Proteomes" id="UP000504638">
    <property type="component" value="Unplaced"/>
</dbReference>
<reference evidence="5" key="2">
    <citation type="submission" date="2020-04" db="EMBL/GenBank/DDBJ databases">
        <authorList>
            <consortium name="NCBI Genome Project"/>
        </authorList>
    </citation>
    <scope>NUCLEOTIDE SEQUENCE</scope>
    <source>
        <strain evidence="5">CBS 781.70</strain>
    </source>
</reference>
<evidence type="ECO:0000313" key="4">
    <source>
        <dbReference type="Proteomes" id="UP000504638"/>
    </source>
</evidence>
<dbReference type="SUPFAM" id="SSF54695">
    <property type="entry name" value="POZ domain"/>
    <property type="match status" value="1"/>
</dbReference>